<evidence type="ECO:0000313" key="1">
    <source>
        <dbReference type="EMBL" id="KAL2526465.1"/>
    </source>
</evidence>
<comment type="caution">
    <text evidence="1">The sequence shown here is derived from an EMBL/GenBank/DDBJ whole genome shotgun (WGS) entry which is preliminary data.</text>
</comment>
<organism evidence="1 2">
    <name type="scientific">Abeliophyllum distichum</name>
    <dbReference type="NCBI Taxonomy" id="126358"/>
    <lineage>
        <taxon>Eukaryota</taxon>
        <taxon>Viridiplantae</taxon>
        <taxon>Streptophyta</taxon>
        <taxon>Embryophyta</taxon>
        <taxon>Tracheophyta</taxon>
        <taxon>Spermatophyta</taxon>
        <taxon>Magnoliopsida</taxon>
        <taxon>eudicotyledons</taxon>
        <taxon>Gunneridae</taxon>
        <taxon>Pentapetalae</taxon>
        <taxon>asterids</taxon>
        <taxon>lamiids</taxon>
        <taxon>Lamiales</taxon>
        <taxon>Oleaceae</taxon>
        <taxon>Forsythieae</taxon>
        <taxon>Abeliophyllum</taxon>
    </lineage>
</organism>
<name>A0ABD1UN99_9LAMI</name>
<protein>
    <submittedName>
        <fullName evidence="1">Uncharacterized protein</fullName>
    </submittedName>
</protein>
<accession>A0ABD1UN99</accession>
<keyword evidence="2" id="KW-1185">Reference proteome</keyword>
<proteinExistence type="predicted"/>
<dbReference type="PANTHER" id="PTHR47340">
    <property type="entry name" value="DUPLICATED HOMEODOMAIN-LIKE SUPERFAMILY PROTEIN"/>
    <property type="match status" value="1"/>
</dbReference>
<gene>
    <name evidence="1" type="ORF">Adt_11519</name>
</gene>
<evidence type="ECO:0000313" key="2">
    <source>
        <dbReference type="Proteomes" id="UP001604336"/>
    </source>
</evidence>
<dbReference type="PANTHER" id="PTHR47340:SF1">
    <property type="entry name" value="DUPLICATED HOMEODOMAIN-LIKE SUPERFAMILY PROTEIN"/>
    <property type="match status" value="1"/>
</dbReference>
<reference evidence="2" key="1">
    <citation type="submission" date="2024-07" db="EMBL/GenBank/DDBJ databases">
        <title>Two chromosome-level genome assemblies of Korean endemic species Abeliophyllum distichum and Forsythia ovata (Oleaceae).</title>
        <authorList>
            <person name="Jang H."/>
        </authorList>
    </citation>
    <scope>NUCLEOTIDE SEQUENCE [LARGE SCALE GENOMIC DNA]</scope>
</reference>
<dbReference type="Proteomes" id="UP001604336">
    <property type="component" value="Unassembled WGS sequence"/>
</dbReference>
<dbReference type="AlphaFoldDB" id="A0ABD1UN99"/>
<dbReference type="EMBL" id="JBFOLK010000003">
    <property type="protein sequence ID" value="KAL2526465.1"/>
    <property type="molecule type" value="Genomic_DNA"/>
</dbReference>
<sequence length="211" mass="23266">MPTVDNNIHHHKEGSQSLNLKWGGDHKFNFDSTQPKFDCSNYLGSENIPVMNFGFWDVNRMQTGFPLPDSALLLAKYPAAFSNYAMSTAKLELSELSSSNGVADYQVLRSRRQVQPFTIDMKQPQDVLISDMQRRNGFDVFISGMQKQALGMVGTNAVGSGALVGGQWNGGISDPVAAIKMHYANTEQFGVKAGNIIRENESWRNKGDLGS</sequence>